<evidence type="ECO:0000313" key="2">
    <source>
        <dbReference type="EMBL" id="KAK5975388.1"/>
    </source>
</evidence>
<dbReference type="AlphaFoldDB" id="A0AAN8FT57"/>
<dbReference type="Proteomes" id="UP001331761">
    <property type="component" value="Unassembled WGS sequence"/>
</dbReference>
<dbReference type="InterPro" id="IPR011993">
    <property type="entry name" value="PH-like_dom_sf"/>
</dbReference>
<evidence type="ECO:0000313" key="3">
    <source>
        <dbReference type="Proteomes" id="UP001331761"/>
    </source>
</evidence>
<reference evidence="2 3" key="1">
    <citation type="submission" date="2019-10" db="EMBL/GenBank/DDBJ databases">
        <title>Assembly and Annotation for the nematode Trichostrongylus colubriformis.</title>
        <authorList>
            <person name="Martin J."/>
        </authorList>
    </citation>
    <scope>NUCLEOTIDE SEQUENCE [LARGE SCALE GENOMIC DNA]</scope>
    <source>
        <strain evidence="2">G859</strain>
        <tissue evidence="2">Whole worm</tissue>
    </source>
</reference>
<dbReference type="EMBL" id="WIXE01017634">
    <property type="protein sequence ID" value="KAK5971563.1"/>
    <property type="molecule type" value="Genomic_DNA"/>
</dbReference>
<comment type="caution">
    <text evidence="2">The sequence shown here is derived from an EMBL/GenBank/DDBJ whole genome shotgun (WGS) entry which is preliminary data.</text>
</comment>
<name>A0AAN8FT57_TRICO</name>
<keyword evidence="3" id="KW-1185">Reference proteome</keyword>
<accession>A0AAN8FT57</accession>
<sequence>MGEEWGMVQIAALRTGPNDKQFSGQLPGERVEIIDRNIGYLSPIGKISGRVLITRFRLRFEASDGVSVLYHTVFRSRKSISNTFYRFVSLTYP</sequence>
<proteinExistence type="predicted"/>
<evidence type="ECO:0000313" key="1">
    <source>
        <dbReference type="EMBL" id="KAK5971563.1"/>
    </source>
</evidence>
<organism evidence="2 3">
    <name type="scientific">Trichostrongylus colubriformis</name>
    <name type="common">Black scour worm</name>
    <dbReference type="NCBI Taxonomy" id="6319"/>
    <lineage>
        <taxon>Eukaryota</taxon>
        <taxon>Metazoa</taxon>
        <taxon>Ecdysozoa</taxon>
        <taxon>Nematoda</taxon>
        <taxon>Chromadorea</taxon>
        <taxon>Rhabditida</taxon>
        <taxon>Rhabditina</taxon>
        <taxon>Rhabditomorpha</taxon>
        <taxon>Strongyloidea</taxon>
        <taxon>Trichostrongylidae</taxon>
        <taxon>Trichostrongylus</taxon>
    </lineage>
</organism>
<gene>
    <name evidence="1" type="ORF">GCK32_020160</name>
    <name evidence="2" type="ORF">GCK32_020219</name>
</gene>
<dbReference type="EMBL" id="WIXE01013103">
    <property type="protein sequence ID" value="KAK5975388.1"/>
    <property type="molecule type" value="Genomic_DNA"/>
</dbReference>
<dbReference type="Gene3D" id="2.30.29.30">
    <property type="entry name" value="Pleckstrin-homology domain (PH domain)/Phosphotyrosine-binding domain (PTB)"/>
    <property type="match status" value="1"/>
</dbReference>
<protein>
    <submittedName>
        <fullName evidence="2">Uncharacterized protein</fullName>
    </submittedName>
</protein>